<dbReference type="AlphaFoldDB" id="A0AAW2TK43"/>
<comment type="caution">
    <text evidence="1">The sequence shown here is derived from an EMBL/GenBank/DDBJ whole genome shotgun (WGS) entry which is preliminary data.</text>
</comment>
<reference evidence="1" key="1">
    <citation type="submission" date="2020-06" db="EMBL/GenBank/DDBJ databases">
        <authorList>
            <person name="Li T."/>
            <person name="Hu X."/>
            <person name="Zhang T."/>
            <person name="Song X."/>
            <person name="Zhang H."/>
            <person name="Dai N."/>
            <person name="Sheng W."/>
            <person name="Hou X."/>
            <person name="Wei L."/>
        </authorList>
    </citation>
    <scope>NUCLEOTIDE SEQUENCE</scope>
    <source>
        <strain evidence="1">KEN1</strain>
        <tissue evidence="1">Leaf</tissue>
    </source>
</reference>
<accession>A0AAW2TK43</accession>
<sequence>MRQQCGTCVSQKVNPEDELEVVHHHDRKVGLALKRTHLDQHRFGHTSNRLCGLVYGLHSPNSLLQYEPKSLYFGPCKVIVSSSSIDHVTDGLAMNLHINKHQPFLPRILGLCFIFRMAPSQSRGSLAHTRWYRLLCRHLMGQRVAPLRDGTQVVLVLL</sequence>
<proteinExistence type="predicted"/>
<organism evidence="1">
    <name type="scientific">Sesamum latifolium</name>
    <dbReference type="NCBI Taxonomy" id="2727402"/>
    <lineage>
        <taxon>Eukaryota</taxon>
        <taxon>Viridiplantae</taxon>
        <taxon>Streptophyta</taxon>
        <taxon>Embryophyta</taxon>
        <taxon>Tracheophyta</taxon>
        <taxon>Spermatophyta</taxon>
        <taxon>Magnoliopsida</taxon>
        <taxon>eudicotyledons</taxon>
        <taxon>Gunneridae</taxon>
        <taxon>Pentapetalae</taxon>
        <taxon>asterids</taxon>
        <taxon>lamiids</taxon>
        <taxon>Lamiales</taxon>
        <taxon>Pedaliaceae</taxon>
        <taxon>Sesamum</taxon>
    </lineage>
</organism>
<name>A0AAW2TK43_9LAMI</name>
<dbReference type="EMBL" id="JACGWN010000014">
    <property type="protein sequence ID" value="KAL0405313.1"/>
    <property type="molecule type" value="Genomic_DNA"/>
</dbReference>
<gene>
    <name evidence="1" type="ORF">Slati_3845200</name>
</gene>
<evidence type="ECO:0000313" key="1">
    <source>
        <dbReference type="EMBL" id="KAL0405313.1"/>
    </source>
</evidence>
<protein>
    <submittedName>
        <fullName evidence="1">Uncharacterized protein</fullName>
    </submittedName>
</protein>
<reference evidence="1" key="2">
    <citation type="journal article" date="2024" name="Plant">
        <title>Genomic evolution and insights into agronomic trait innovations of Sesamum species.</title>
        <authorList>
            <person name="Miao H."/>
            <person name="Wang L."/>
            <person name="Qu L."/>
            <person name="Liu H."/>
            <person name="Sun Y."/>
            <person name="Le M."/>
            <person name="Wang Q."/>
            <person name="Wei S."/>
            <person name="Zheng Y."/>
            <person name="Lin W."/>
            <person name="Duan Y."/>
            <person name="Cao H."/>
            <person name="Xiong S."/>
            <person name="Wang X."/>
            <person name="Wei L."/>
            <person name="Li C."/>
            <person name="Ma Q."/>
            <person name="Ju M."/>
            <person name="Zhao R."/>
            <person name="Li G."/>
            <person name="Mu C."/>
            <person name="Tian Q."/>
            <person name="Mei H."/>
            <person name="Zhang T."/>
            <person name="Gao T."/>
            <person name="Zhang H."/>
        </authorList>
    </citation>
    <scope>NUCLEOTIDE SEQUENCE</scope>
    <source>
        <strain evidence="1">KEN1</strain>
    </source>
</reference>